<accession>A0A5S9M507</accession>
<evidence type="ECO:0008006" key="3">
    <source>
        <dbReference type="Google" id="ProtNLM"/>
    </source>
</evidence>
<reference evidence="1 2" key="1">
    <citation type="submission" date="2019-12" db="EMBL/GenBank/DDBJ databases">
        <title>Full genome sequence of a Bacillus safensis strain isolated from commercially available natto in Indonesia.</title>
        <authorList>
            <person name="Yoshida M."/>
            <person name="Uomi M."/>
            <person name="Waturangi D."/>
            <person name="Ekaputri J.J."/>
            <person name="Setiamarga D.H.E."/>
        </authorList>
    </citation>
    <scope>NUCLEOTIDE SEQUENCE [LARGE SCALE GENOMIC DNA]</scope>
    <source>
        <strain evidence="1 2">IDN1</strain>
    </source>
</reference>
<dbReference type="SUPFAM" id="SSF53649">
    <property type="entry name" value="Alkaline phosphatase-like"/>
    <property type="match status" value="1"/>
</dbReference>
<organism evidence="1 2">
    <name type="scientific">Bacillus safensis</name>
    <dbReference type="NCBI Taxonomy" id="561879"/>
    <lineage>
        <taxon>Bacteria</taxon>
        <taxon>Bacillati</taxon>
        <taxon>Bacillota</taxon>
        <taxon>Bacilli</taxon>
        <taxon>Bacillales</taxon>
        <taxon>Bacillaceae</taxon>
        <taxon>Bacillus</taxon>
    </lineage>
</organism>
<protein>
    <recommendedName>
        <fullName evidence="3">Sulfatase N-terminal domain-containing protein</fullName>
    </recommendedName>
</protein>
<proteinExistence type="predicted"/>
<evidence type="ECO:0000313" key="1">
    <source>
        <dbReference type="EMBL" id="BBP88021.1"/>
    </source>
</evidence>
<dbReference type="AlphaFoldDB" id="A0A5S9M507"/>
<name>A0A5S9M507_BACIA</name>
<dbReference type="Gene3D" id="3.40.720.10">
    <property type="entry name" value="Alkaline Phosphatase, subunit A"/>
    <property type="match status" value="1"/>
</dbReference>
<gene>
    <name evidence="1" type="ORF">BsIDN1_16390</name>
</gene>
<dbReference type="EMBL" id="AP021906">
    <property type="protein sequence ID" value="BBP88021.1"/>
    <property type="molecule type" value="Genomic_DNA"/>
</dbReference>
<sequence length="71" mass="7864">MSEIQGKEITPYQNAQNQRVPLMIRIPGKKGGVNHTYGGEVDVMPTLLHLQGIDSNEFVNFGTDPILKKKA</sequence>
<evidence type="ECO:0000313" key="2">
    <source>
        <dbReference type="Proteomes" id="UP000464658"/>
    </source>
</evidence>
<dbReference type="InterPro" id="IPR017850">
    <property type="entry name" value="Alkaline_phosphatase_core_sf"/>
</dbReference>
<dbReference type="Proteomes" id="UP000464658">
    <property type="component" value="Chromosome"/>
</dbReference>